<dbReference type="GO" id="GO:0000466">
    <property type="term" value="P:maturation of 5.8S rRNA from tricistronic rRNA transcript (SSU-rRNA, 5.8S rRNA, LSU-rRNA)"/>
    <property type="evidence" value="ECO:0007669"/>
    <property type="project" value="TreeGrafter"/>
</dbReference>
<dbReference type="Gene3D" id="3.40.50.150">
    <property type="entry name" value="Vaccinia Virus protein VP39"/>
    <property type="match status" value="1"/>
</dbReference>
<protein>
    <recommendedName>
        <fullName evidence="8">pre-rRNA processing protein FTSJ3</fullName>
        <ecNumber evidence="8">2.1.1.-</ecNumber>
    </recommendedName>
    <alternativeName>
        <fullName evidence="8">2'-O-ribose RNA methyltransferase SPB1 homolog</fullName>
    </alternativeName>
    <alternativeName>
        <fullName evidence="8">Protein ftsJ homolog 3</fullName>
    </alternativeName>
    <alternativeName>
        <fullName evidence="8">Putative rRNA methyltransferase 3</fullName>
    </alternativeName>
</protein>
<feature type="domain" description="DUF3381" evidence="12">
    <location>
        <begin position="232"/>
        <end position="397"/>
    </location>
</feature>
<keyword evidence="5 8" id="KW-0808">Transferase</keyword>
<comment type="subunit">
    <text evidence="8">Interacts with NIP7.</text>
</comment>
<evidence type="ECO:0000256" key="5">
    <source>
        <dbReference type="ARBA" id="ARBA00022679"/>
    </source>
</evidence>
<evidence type="ECO:0000256" key="3">
    <source>
        <dbReference type="ARBA" id="ARBA00022552"/>
    </source>
</evidence>
<feature type="binding site" evidence="8">
    <location>
        <position position="92"/>
    </location>
    <ligand>
        <name>S-adenosyl-L-methionine</name>
        <dbReference type="ChEBI" id="CHEBI:59789"/>
    </ligand>
</feature>
<dbReference type="GO" id="GO:0000463">
    <property type="term" value="P:maturation of LSU-rRNA from tricistronic rRNA transcript (SSU-rRNA, 5.8S rRNA, LSU-rRNA)"/>
    <property type="evidence" value="ECO:0007669"/>
    <property type="project" value="TreeGrafter"/>
</dbReference>
<dbReference type="Proteomes" id="UP000233180">
    <property type="component" value="Unassembled WGS sequence"/>
</dbReference>
<dbReference type="Pfam" id="PF11861">
    <property type="entry name" value="DUF3381"/>
    <property type="match status" value="1"/>
</dbReference>
<dbReference type="InterPro" id="IPR029063">
    <property type="entry name" value="SAM-dependent_MTases_sf"/>
</dbReference>
<reference evidence="13" key="2">
    <citation type="submission" date="2025-08" db="UniProtKB">
        <authorList>
            <consortium name="Ensembl"/>
        </authorList>
    </citation>
    <scope>IDENTIFICATION</scope>
</reference>
<comment type="subcellular location">
    <subcellularLocation>
        <location evidence="1 8">Nucleus</location>
        <location evidence="1 8">Nucleolus</location>
    </subcellularLocation>
</comment>
<dbReference type="InterPro" id="IPR002877">
    <property type="entry name" value="RNA_MeTrfase_FtsJ_dom"/>
</dbReference>
<feature type="binding site" evidence="8">
    <location>
        <position position="56"/>
    </location>
    <ligand>
        <name>S-adenosyl-L-methionine</name>
        <dbReference type="ChEBI" id="CHEBI:59789"/>
    </ligand>
</feature>
<feature type="domain" description="Ribosomal RNA methyltransferase SPB1-like C-terminal" evidence="11">
    <location>
        <begin position="603"/>
        <end position="818"/>
    </location>
</feature>
<organism evidence="13 14">
    <name type="scientific">Rhinopithecus bieti</name>
    <name type="common">Black snub-nosed monkey</name>
    <name type="synonym">Pygathrix bieti</name>
    <dbReference type="NCBI Taxonomy" id="61621"/>
    <lineage>
        <taxon>Eukaryota</taxon>
        <taxon>Metazoa</taxon>
        <taxon>Chordata</taxon>
        <taxon>Craniata</taxon>
        <taxon>Vertebrata</taxon>
        <taxon>Euteleostomi</taxon>
        <taxon>Mammalia</taxon>
        <taxon>Eutheria</taxon>
        <taxon>Euarchontoglires</taxon>
        <taxon>Primates</taxon>
        <taxon>Haplorrhini</taxon>
        <taxon>Catarrhini</taxon>
        <taxon>Cercopithecidae</taxon>
        <taxon>Colobinae</taxon>
        <taxon>Rhinopithecus</taxon>
    </lineage>
</organism>
<comment type="function">
    <text evidence="8">Probable methyltransferase involved in the processing of the 34S pre-rRNA to 18S rRNA and in 40S ribosomal subunit formation.</text>
</comment>
<dbReference type="GO" id="GO:0030688">
    <property type="term" value="C:preribosome, small subunit precursor"/>
    <property type="evidence" value="ECO:0007669"/>
    <property type="project" value="UniProtKB-UniRule"/>
</dbReference>
<comment type="similarity">
    <text evidence="8">Belongs to the class I-like SAM-binding methyltransferase superfamily. RNA methyltransferase RlmE family. SPB1 subfamily.</text>
</comment>
<dbReference type="PANTHER" id="PTHR10920">
    <property type="entry name" value="RIBOSOMAL RNA METHYLTRANSFERASE"/>
    <property type="match status" value="1"/>
</dbReference>
<feature type="binding site" evidence="8">
    <location>
        <position position="58"/>
    </location>
    <ligand>
        <name>S-adenosyl-L-methionine</name>
        <dbReference type="ChEBI" id="CHEBI:59789"/>
    </ligand>
</feature>
<feature type="compositionally biased region" description="Basic residues" evidence="9">
    <location>
        <begin position="790"/>
        <end position="800"/>
    </location>
</feature>
<evidence type="ECO:0000259" key="10">
    <source>
        <dbReference type="Pfam" id="PF01728"/>
    </source>
</evidence>
<dbReference type="EC" id="2.1.1.-" evidence="8"/>
<dbReference type="GO" id="GO:0016435">
    <property type="term" value="F:rRNA (guanine) methyltransferase activity"/>
    <property type="evidence" value="ECO:0007669"/>
    <property type="project" value="TreeGrafter"/>
</dbReference>
<feature type="compositionally biased region" description="Acidic residues" evidence="9">
    <location>
        <begin position="337"/>
        <end position="347"/>
    </location>
</feature>
<dbReference type="GeneTree" id="ENSGT00550000075004"/>
<evidence type="ECO:0000256" key="8">
    <source>
        <dbReference type="HAMAP-Rule" id="MF_03163"/>
    </source>
</evidence>
<keyword evidence="2 8" id="KW-0690">Ribosome biogenesis</keyword>
<sequence>MGKKGKVGKSRRDKFYHLAKETGYRSRSAFKLIQLNRRFQFLQKARALLDLCAAPGGWLQVAAKFMPVSSLIVGVDLVPIKPLPNVVTLQEDITTERCRQALRKELKTWKVDVVLNDGAPNVGASWVHDAYSQAHLTLMALRLACDFLARGGCFITKVFRSRDYQPLLWIFQQLFRRVQATKPQASRHESAEIFVVCQGFLAPDKVDSKFFDPKFAFKEVEVQAKTVTELVTKKKPKAEGYAEGDLTLYHRTSVTDFLRAANPVDFLSKASEIMVDDEELAQHPATTEDIRVCCEDIRVLGRKELRLLLNWRTKLRRYVAKKLKEQAKALDISLSSGEEDEGDEEDSTAGITKQPSKEEEEEEQLNQTLAEMKAQEVAELKRKKKKLLREQRKQRERVELKMDLPGVSIADEGETGMFSLRTIRGHQLLEEVTQGDMSAADTFLSDLPRDDIYVSDVEDDGDDTSVDRARVRATGNAATLRHCWEEEENPLLVPLEEKAILQEEQANLWFSKGSFVGIEDDADEALEISQAQLLFESRRKGQQQQPQQLPQTLPSCLKTEIMSPLCRDETSKGTEASSGTEAATGPQGEEEDGISDSDSSSNSEDEESQEPLRGKKRSRGPKSDGNGFEIVPIEDPAKHRILDPEGLALGAVIASSKKAKRDLIDNSFNRYTFNEDEGELPEWFVQEEKQHRIRQLPIGKKEVEHYRKRWREINARPIKKVAEAKARKKRRMLKRLEQTRKKAEAVVNTVDVSEREKVAQLRSLYKKAGLGKEKHHVTYVVAKKGVGRKVRRPAGVRGHFKVVDSRMKKDQRAQQRKEQKKKHKRK</sequence>
<keyword evidence="3 8" id="KW-0698">rRNA processing</keyword>
<feature type="region of interest" description="Disordered" evidence="9">
    <location>
        <begin position="567"/>
        <end position="630"/>
    </location>
</feature>
<keyword evidence="14" id="KW-1185">Reference proteome</keyword>
<evidence type="ECO:0000256" key="6">
    <source>
        <dbReference type="ARBA" id="ARBA00022691"/>
    </source>
</evidence>
<dbReference type="AlphaFoldDB" id="A0A2K6M4Z0"/>
<reference evidence="13 14" key="1">
    <citation type="submission" date="2016-06" db="EMBL/GenBank/DDBJ databases">
        <title>Genome of Rhinopithecus bieti.</title>
        <authorList>
            <person name="Wu"/>
            <person name="C.-I. and Zhang"/>
            <person name="Y."/>
        </authorList>
    </citation>
    <scope>NUCLEOTIDE SEQUENCE</scope>
</reference>
<keyword evidence="6 8" id="KW-0949">S-adenosyl-L-methionine</keyword>
<feature type="compositionally biased region" description="Low complexity" evidence="9">
    <location>
        <begin position="542"/>
        <end position="554"/>
    </location>
</feature>
<dbReference type="FunFam" id="3.40.50.150:FF:000004">
    <property type="entry name" value="AdoMet-dependent rRNA methyltransferase SPB1"/>
    <property type="match status" value="1"/>
</dbReference>
<gene>
    <name evidence="8 13" type="primary">FTSJ3</name>
</gene>
<feature type="region of interest" description="Disordered" evidence="9">
    <location>
        <begin position="537"/>
        <end position="556"/>
    </location>
</feature>
<feature type="binding site" evidence="8">
    <location>
        <position position="76"/>
    </location>
    <ligand>
        <name>S-adenosyl-L-methionine</name>
        <dbReference type="ChEBI" id="CHEBI:59789"/>
    </ligand>
</feature>
<keyword evidence="4 8" id="KW-0489">Methyltransferase</keyword>
<keyword evidence="7 8" id="KW-0539">Nucleus</keyword>
<evidence type="ECO:0000256" key="1">
    <source>
        <dbReference type="ARBA" id="ARBA00004604"/>
    </source>
</evidence>
<feature type="compositionally biased region" description="Basic and acidic residues" evidence="9">
    <location>
        <begin position="801"/>
        <end position="817"/>
    </location>
</feature>
<feature type="active site" description="Proton acceptor" evidence="8">
    <location>
        <position position="157"/>
    </location>
</feature>
<keyword evidence="8" id="KW-0175">Coiled coil</keyword>
<feature type="region of interest" description="Disordered" evidence="9">
    <location>
        <begin position="334"/>
        <end position="366"/>
    </location>
</feature>
<proteinExistence type="inferred from homology"/>
<dbReference type="PANTHER" id="PTHR10920:SF13">
    <property type="entry name" value="PRE-RRNA 2'-O-RIBOSE RNA METHYLTRANSFERASE FTSJ3"/>
    <property type="match status" value="1"/>
</dbReference>
<feature type="region of interest" description="Disordered" evidence="9">
    <location>
        <begin position="790"/>
        <end position="826"/>
    </location>
</feature>
<dbReference type="HAMAP" id="MF_03163">
    <property type="entry name" value="RNA_methyltr_E_SPB1"/>
    <property type="match status" value="1"/>
</dbReference>
<dbReference type="HAMAP" id="MF_01547">
    <property type="entry name" value="RNA_methyltr_E"/>
    <property type="match status" value="1"/>
</dbReference>
<evidence type="ECO:0000259" key="11">
    <source>
        <dbReference type="Pfam" id="PF07780"/>
    </source>
</evidence>
<evidence type="ECO:0000259" key="12">
    <source>
        <dbReference type="Pfam" id="PF11861"/>
    </source>
</evidence>
<dbReference type="InterPro" id="IPR028589">
    <property type="entry name" value="SPB1-like"/>
</dbReference>
<evidence type="ECO:0000256" key="4">
    <source>
        <dbReference type="ARBA" id="ARBA00022603"/>
    </source>
</evidence>
<feature type="coiled-coil region" evidence="8">
    <location>
        <begin position="719"/>
        <end position="756"/>
    </location>
</feature>
<dbReference type="InterPro" id="IPR024576">
    <property type="entry name" value="rRNA_MeTfrase_Spb1_DUF3381"/>
</dbReference>
<dbReference type="Pfam" id="PF07780">
    <property type="entry name" value="Spb1_C"/>
    <property type="match status" value="1"/>
</dbReference>
<feature type="binding site" evidence="8">
    <location>
        <position position="117"/>
    </location>
    <ligand>
        <name>S-adenosyl-L-methionine</name>
        <dbReference type="ChEBI" id="CHEBI:59789"/>
    </ligand>
</feature>
<dbReference type="InterPro" id="IPR012920">
    <property type="entry name" value="rRNA_MeTfrase_SPB1-like_C"/>
</dbReference>
<dbReference type="Pfam" id="PF01728">
    <property type="entry name" value="FtsJ"/>
    <property type="match status" value="1"/>
</dbReference>
<dbReference type="InterPro" id="IPR015507">
    <property type="entry name" value="rRNA-MeTfrase_E"/>
</dbReference>
<accession>A0A2K6M4Z0</accession>
<feature type="domain" description="Ribosomal RNA methyltransferase FtsJ" evidence="10">
    <location>
        <begin position="24"/>
        <end position="200"/>
    </location>
</feature>
<comment type="catalytic activity">
    <reaction evidence="8">
        <text>a ribonucleotide in rRNA + S-adenosyl-L-methionine = a 2'-O-methylribonucleotide in rRNA + S-adenosyl-L-homocysteine + H(+)</text>
        <dbReference type="Rhea" id="RHEA:48628"/>
        <dbReference type="Rhea" id="RHEA-COMP:12164"/>
        <dbReference type="Rhea" id="RHEA-COMP:12165"/>
        <dbReference type="ChEBI" id="CHEBI:15378"/>
        <dbReference type="ChEBI" id="CHEBI:57856"/>
        <dbReference type="ChEBI" id="CHEBI:59789"/>
        <dbReference type="ChEBI" id="CHEBI:90675"/>
        <dbReference type="ChEBI" id="CHEBI:90676"/>
    </reaction>
</comment>
<dbReference type="GO" id="GO:0005730">
    <property type="term" value="C:nucleolus"/>
    <property type="evidence" value="ECO:0007669"/>
    <property type="project" value="UniProtKB-SubCell"/>
</dbReference>
<evidence type="ECO:0000256" key="2">
    <source>
        <dbReference type="ARBA" id="ARBA00022517"/>
    </source>
</evidence>
<dbReference type="InterPro" id="IPR050082">
    <property type="entry name" value="RNA_methyltr_RlmE"/>
</dbReference>
<evidence type="ECO:0000313" key="13">
    <source>
        <dbReference type="Ensembl" id="ENSRBIP00000030837.1"/>
    </source>
</evidence>
<dbReference type="GO" id="GO:0030687">
    <property type="term" value="C:preribosome, large subunit precursor"/>
    <property type="evidence" value="ECO:0007669"/>
    <property type="project" value="TreeGrafter"/>
</dbReference>
<evidence type="ECO:0000256" key="7">
    <source>
        <dbReference type="ARBA" id="ARBA00023242"/>
    </source>
</evidence>
<dbReference type="Ensembl" id="ENSRBIT00000054800.1">
    <property type="protein sequence ID" value="ENSRBIP00000030837.1"/>
    <property type="gene ID" value="ENSRBIG00000039259.1"/>
</dbReference>
<dbReference type="GO" id="GO:0008650">
    <property type="term" value="F:rRNA (uridine-2'-O-)-methyltransferase activity"/>
    <property type="evidence" value="ECO:0007669"/>
    <property type="project" value="TreeGrafter"/>
</dbReference>
<name>A0A2K6M4Z0_RHIBE</name>
<reference evidence="13" key="3">
    <citation type="submission" date="2025-09" db="UniProtKB">
        <authorList>
            <consortium name="Ensembl"/>
        </authorList>
    </citation>
    <scope>IDENTIFICATION</scope>
</reference>
<dbReference type="SUPFAM" id="SSF53335">
    <property type="entry name" value="S-adenosyl-L-methionine-dependent methyltransferases"/>
    <property type="match status" value="1"/>
</dbReference>
<evidence type="ECO:0000313" key="14">
    <source>
        <dbReference type="Proteomes" id="UP000233180"/>
    </source>
</evidence>
<evidence type="ECO:0000256" key="9">
    <source>
        <dbReference type="SAM" id="MobiDB-lite"/>
    </source>
</evidence>